<name>A0ABU5AM59_9HYPH</name>
<dbReference type="PIRSF" id="PIRSF038980">
    <property type="entry name" value="A2M_bac"/>
    <property type="match status" value="1"/>
</dbReference>
<dbReference type="Pfam" id="PF17973">
    <property type="entry name" value="bMG10"/>
    <property type="match status" value="1"/>
</dbReference>
<dbReference type="Pfam" id="PF21142">
    <property type="entry name" value="A2M_bMG2"/>
    <property type="match status" value="1"/>
</dbReference>
<dbReference type="CDD" id="cd01100">
    <property type="entry name" value="APPLE_Factor_XI_like"/>
    <property type="match status" value="1"/>
</dbReference>
<dbReference type="EMBL" id="JAVIIP010000005">
    <property type="protein sequence ID" value="MDX8538380.1"/>
    <property type="molecule type" value="Genomic_DNA"/>
</dbReference>
<dbReference type="InterPro" id="IPR003609">
    <property type="entry name" value="Pan_app"/>
</dbReference>
<dbReference type="Pfam" id="PF01835">
    <property type="entry name" value="MG2"/>
    <property type="match status" value="1"/>
</dbReference>
<proteinExistence type="inferred from homology"/>
<feature type="chain" id="PRO_5046118780" evidence="5">
    <location>
        <begin position="26"/>
        <end position="1826"/>
    </location>
</feature>
<protein>
    <submittedName>
        <fullName evidence="8">Alpha-2-macroglobulin family protein</fullName>
    </submittedName>
</protein>
<dbReference type="Pfam" id="PF00207">
    <property type="entry name" value="A2M"/>
    <property type="match status" value="1"/>
</dbReference>
<evidence type="ECO:0000259" key="6">
    <source>
        <dbReference type="SMART" id="SM01359"/>
    </source>
</evidence>
<gene>
    <name evidence="8" type="ORF">RFM23_12205</name>
</gene>
<dbReference type="Pfam" id="PF17972">
    <property type="entry name" value="bMG5"/>
    <property type="match status" value="1"/>
</dbReference>
<keyword evidence="9" id="KW-1185">Reference proteome</keyword>
<dbReference type="SMART" id="SM01419">
    <property type="entry name" value="Thiol-ester_cl"/>
    <property type="match status" value="1"/>
</dbReference>
<dbReference type="Gene3D" id="3.50.4.10">
    <property type="entry name" value="Hepatocyte Growth Factor"/>
    <property type="match status" value="1"/>
</dbReference>
<dbReference type="Pfam" id="PF00024">
    <property type="entry name" value="PAN_1"/>
    <property type="match status" value="1"/>
</dbReference>
<comment type="caution">
    <text evidence="8">The sequence shown here is derived from an EMBL/GenBank/DDBJ whole genome shotgun (WGS) entry which is preliminary data.</text>
</comment>
<evidence type="ECO:0000256" key="5">
    <source>
        <dbReference type="SAM" id="SignalP"/>
    </source>
</evidence>
<keyword evidence="3" id="KW-0677">Repeat</keyword>
<dbReference type="SMART" id="SM01360">
    <property type="entry name" value="A2M"/>
    <property type="match status" value="1"/>
</dbReference>
<dbReference type="InterPro" id="IPR049120">
    <property type="entry name" value="A2M_bMG2"/>
</dbReference>
<dbReference type="InterPro" id="IPR041462">
    <property type="entry name" value="Bact_A2M_MG6"/>
</dbReference>
<dbReference type="SUPFAM" id="SSF48239">
    <property type="entry name" value="Terpenoid cyclases/Protein prenyltransferases"/>
    <property type="match status" value="1"/>
</dbReference>
<dbReference type="InterPro" id="IPR051802">
    <property type="entry name" value="YfhM-like"/>
</dbReference>
<dbReference type="InterPro" id="IPR041246">
    <property type="entry name" value="Bact_MG10"/>
</dbReference>
<dbReference type="InterPro" id="IPR002890">
    <property type="entry name" value="MG2"/>
</dbReference>
<comment type="similarity">
    <text evidence="1">Belongs to the protease inhibitor I39 (alpha-2-macroglobulin) family. Bacterial alpha-2-macroglobulin subfamily.</text>
</comment>
<dbReference type="CDD" id="cd02891">
    <property type="entry name" value="A2M_like"/>
    <property type="match status" value="1"/>
</dbReference>
<feature type="domain" description="Alpha-2-macroglobulin" evidence="7">
    <location>
        <begin position="1163"/>
        <end position="1252"/>
    </location>
</feature>
<feature type="signal peptide" evidence="5">
    <location>
        <begin position="1"/>
        <end position="25"/>
    </location>
</feature>
<dbReference type="InterPro" id="IPR026284">
    <property type="entry name" value="A2MG_proteobact"/>
</dbReference>
<dbReference type="PANTHER" id="PTHR40094:SF1">
    <property type="entry name" value="UBIQUITIN DOMAIN-CONTAINING PROTEIN"/>
    <property type="match status" value="1"/>
</dbReference>
<dbReference type="InterPro" id="IPR021868">
    <property type="entry name" value="Alpha_2_Macroglob_MG3"/>
</dbReference>
<dbReference type="InterPro" id="IPR001599">
    <property type="entry name" value="Macroglobln_a2"/>
</dbReference>
<dbReference type="RefSeq" id="WP_320320391.1">
    <property type="nucleotide sequence ID" value="NZ_JAVIIP010000005.1"/>
</dbReference>
<dbReference type="PANTHER" id="PTHR40094">
    <property type="entry name" value="ALPHA-2-MACROGLOBULIN HOMOLOG"/>
    <property type="match status" value="1"/>
</dbReference>
<evidence type="ECO:0000256" key="2">
    <source>
        <dbReference type="ARBA" id="ARBA00022729"/>
    </source>
</evidence>
<dbReference type="Gene3D" id="1.50.10.20">
    <property type="match status" value="1"/>
</dbReference>
<evidence type="ECO:0000256" key="1">
    <source>
        <dbReference type="ARBA" id="ARBA00010556"/>
    </source>
</evidence>
<feature type="domain" description="Alpha-2-macroglobulin bait region" evidence="6">
    <location>
        <begin position="958"/>
        <end position="1102"/>
    </location>
</feature>
<evidence type="ECO:0000313" key="8">
    <source>
        <dbReference type="EMBL" id="MDX8538380.1"/>
    </source>
</evidence>
<dbReference type="Proteomes" id="UP001276564">
    <property type="component" value="Unassembled WGS sequence"/>
</dbReference>
<dbReference type="InterPro" id="IPR011626">
    <property type="entry name" value="Alpha-macroglobulin_TED"/>
</dbReference>
<evidence type="ECO:0000256" key="4">
    <source>
        <dbReference type="ARBA" id="ARBA00023157"/>
    </source>
</evidence>
<keyword evidence="2 5" id="KW-0732">Signal</keyword>
<dbReference type="Pfam" id="PF11974">
    <property type="entry name" value="bMG3"/>
    <property type="match status" value="1"/>
</dbReference>
<dbReference type="InterPro" id="IPR011625">
    <property type="entry name" value="A2M_N_BRD"/>
</dbReference>
<evidence type="ECO:0000259" key="7">
    <source>
        <dbReference type="SMART" id="SM01360"/>
    </source>
</evidence>
<reference evidence="8 9" key="1">
    <citation type="submission" date="2023-08" db="EMBL/GenBank/DDBJ databases">
        <title>Implementing the SeqCode for naming new Mesorhizobium species isolated from Vachellia karroo root nodules.</title>
        <authorList>
            <person name="Van Lill M."/>
        </authorList>
    </citation>
    <scope>NUCLEOTIDE SEQUENCE [LARGE SCALE GENOMIC DNA]</scope>
    <source>
        <strain evidence="8 9">VK4B</strain>
    </source>
</reference>
<dbReference type="InterPro" id="IPR008930">
    <property type="entry name" value="Terpenoid_cyclase/PrenylTrfase"/>
</dbReference>
<dbReference type="InterPro" id="IPR041203">
    <property type="entry name" value="Bact_A2M_MG5"/>
</dbReference>
<organism evidence="8 9">
    <name type="scientific">Mesorhizobium abyssinicae</name>
    <dbReference type="NCBI Taxonomy" id="1209958"/>
    <lineage>
        <taxon>Bacteria</taxon>
        <taxon>Pseudomonadati</taxon>
        <taxon>Pseudomonadota</taxon>
        <taxon>Alphaproteobacteria</taxon>
        <taxon>Hyphomicrobiales</taxon>
        <taxon>Phyllobacteriaceae</taxon>
        <taxon>Mesorhizobium</taxon>
    </lineage>
</organism>
<dbReference type="Gene3D" id="2.60.40.1930">
    <property type="match status" value="1"/>
</dbReference>
<dbReference type="SMART" id="SM01359">
    <property type="entry name" value="A2M_N_2"/>
    <property type="match status" value="1"/>
</dbReference>
<dbReference type="InterPro" id="IPR047565">
    <property type="entry name" value="Alpha-macroglob_thiol-ester_cl"/>
</dbReference>
<dbReference type="Pfam" id="PF07678">
    <property type="entry name" value="TED_complement"/>
    <property type="match status" value="1"/>
</dbReference>
<dbReference type="Pfam" id="PF17962">
    <property type="entry name" value="bMG6"/>
    <property type="match status" value="1"/>
</dbReference>
<dbReference type="InterPro" id="IPR000177">
    <property type="entry name" value="Apple"/>
</dbReference>
<accession>A0ABU5AM59</accession>
<keyword evidence="4" id="KW-1015">Disulfide bond</keyword>
<dbReference type="Pfam" id="PF07703">
    <property type="entry name" value="A2M_BRD"/>
    <property type="match status" value="1"/>
</dbReference>
<evidence type="ECO:0000313" key="9">
    <source>
        <dbReference type="Proteomes" id="UP001276564"/>
    </source>
</evidence>
<dbReference type="SUPFAM" id="SSF57414">
    <property type="entry name" value="Hairpin loop containing domain-like"/>
    <property type="match status" value="1"/>
</dbReference>
<sequence>MAMRAARGISFLVLLFFAFSGVAQAAEARRIVTTDNSDYFGFDLRSDQNVTLDQCKTTCLGDPACRAFTYNTKAKWCFLKSDYNQLKPFNGAIAGKVANVDGDPDIGAPPELAFFPSWMADQAQQYRNKLTDPAYDKPTEGLAALQAAAEQAQLTGDHRLAMQKYEAAATVLPDDGHLWLELARETLAVQPASNTSESSTLPTNGTSAAFNAYKLLRTTKTRAEALALLGAGLDRRDLYRPSLQAYEASLALVSSPSVQADYADLKARKGFRVIDHTVDADTSAPRICAQFSEDLVKTGVDYSQFVTVDNAAPKGVEAKDKQICVEGLEHGQHYEVTFRAGLPAAIGEVTSAPVVLSIYVQDRAPSARFTGDSFVLPAGARRGIPVVTVNMNAAKMKLYRIGDRSLAQLLSGYQFLKQLDGYDLSNISDQMGSPVWEGQLDIANDLNKEVTTSFPVDEALPQRKPGVYVLTAQAVDDHSDEYDSRATQWFVVSDIGLSTYTGQDGLNVFARSLGSAKPIAGAELTLLARNNEILGTATTDAEGRAVFNPGLTRGEGGMVPAVLMAKQGDNDFVFLDMGRAGFDLSDRGVTGRPAPGALDVYAWTERGIYRVGEDVHVAALARDGAAKAVENLPLTFIFTRPDGVEDRRIVSDGASAGGHAVDLPLEPNAMRGTWTVSIHTDPKQAAVASQMFLVEDFVPDRIEFDLSADKKEIAQGETANVTVDGRFLYGAPAAGLALEGELTLSTARDWDRFKGYSFGLADEQSAEPSVTPLAGLPVVGDDGKATFPVAVDQLPSTTKLVDAKVTVRMRETGGRAVERSLNIGIRPQGHMIGIRPDFENDEVPQGGTAKFSLIAVDPDGKREALKGALWSLVKVERNYQWYRSNNSWNYEPVTFTKSVANGQVDLAADGEATVSLPVDWGRYRLEVETADPEGPATSYEFDGGWYVSSTTTETPDGLEVALDKDTYAAGEVAKLKVSPHFAGELLVTIGADKLLKTVTASVPAGGGTVDIPVGDDWGAGAYVTATLFRPGDAQETRMPARAIGVKWLTVDPGSKKLAVTLTPPEKAMPRQQLSIPVAVAGVQPGSNAYVMVAAVDVGILNLTNYKAPDPENWFFGQRMLGLEIRDLYGRLIDGSLGTTGKLRTGGDGAALQAQGSPPTEKLVAFFSGPVQLDTDGKARIDFDIPQFNGTVRVMTVAWTREAVGHAQADVIVRDPVVITAGLPRFLAPGDNAVMRLDVADTDGPAGDYALSIDTTGDLSTDDKPLPEKLTLAQGKRQTLTVPLVAKTAGNASITVKLAHADGTEVEQTLYVPVRPAQLPVTTRLVVDLKPNVGALRVDKELLAASLLDGASVSVGVSQAAAFDVPSLLMTLDRYPYGCAEQTTSRALPLLYVNELASGIGMASDPDLHGRIQDAIYKVLSYQASAGSFGLWGPGSGDLWLDAYVSDFLTRAREQKYDVPALAMNQALSNLQNSLGYDQDVQDRGSEIAYALYVLARNKKASIGDLRYYADTQLEAFTSPMAVAQLAASLALYGDAQRSEATFQTALRLAKGATEYDYYRSDYGSPLRDGAAILALAAESKPVPTIVPALIKLVARARADARWTSTQDESWMLLAARALKEGNDSITLSVNGAPHAGGYSDRFSGSDIADSPLTIANTGKTPLQAVVTTVASPVETLPADGDGFTIDRTYYRLDGTEANVTEVKQNERYVVVLKVYEQNSWPSRLLITDLLPAGFEIDNPGLVSSAQLSNFSWLAQTDAAHLEFRDDRFVAAFNPNDGDGDRNITLAYVVRAVTPGTYAHPAATVEDMYRPQYSARTASGMMEVKAP</sequence>
<evidence type="ECO:0000256" key="3">
    <source>
        <dbReference type="ARBA" id="ARBA00022737"/>
    </source>
</evidence>